<proteinExistence type="inferred from homology"/>
<evidence type="ECO:0000256" key="1">
    <source>
        <dbReference type="ARBA" id="ARBA00007865"/>
    </source>
</evidence>
<dbReference type="SUPFAM" id="SSF102198">
    <property type="entry name" value="Putative cyclase"/>
    <property type="match status" value="1"/>
</dbReference>
<feature type="compositionally biased region" description="Low complexity" evidence="2">
    <location>
        <begin position="83"/>
        <end position="95"/>
    </location>
</feature>
<keyword evidence="4" id="KW-0378">Hydrolase</keyword>
<organism evidence="4 5">
    <name type="scientific">Stemphylium lycopersici</name>
    <name type="common">Tomato gray leaf spot disease fungus</name>
    <name type="synonym">Thyrospora lycopersici</name>
    <dbReference type="NCBI Taxonomy" id="183478"/>
    <lineage>
        <taxon>Eukaryota</taxon>
        <taxon>Fungi</taxon>
        <taxon>Dikarya</taxon>
        <taxon>Ascomycota</taxon>
        <taxon>Pezizomycotina</taxon>
        <taxon>Dothideomycetes</taxon>
        <taxon>Pleosporomycetidae</taxon>
        <taxon>Pleosporales</taxon>
        <taxon>Pleosporineae</taxon>
        <taxon>Pleosporaceae</taxon>
        <taxon>Stemphylium</taxon>
    </lineage>
</organism>
<feature type="compositionally biased region" description="Basic residues" evidence="2">
    <location>
        <begin position="141"/>
        <end position="151"/>
    </location>
</feature>
<evidence type="ECO:0000313" key="4">
    <source>
        <dbReference type="EMBL" id="RAR11719.1"/>
    </source>
</evidence>
<dbReference type="InterPro" id="IPR000195">
    <property type="entry name" value="Rab-GAP-TBC_dom"/>
</dbReference>
<feature type="compositionally biased region" description="Polar residues" evidence="2">
    <location>
        <begin position="1"/>
        <end position="10"/>
    </location>
</feature>
<dbReference type="FunFam" id="1.10.472.80:FF:000001">
    <property type="entry name" value="TBC1 domain family member 22B"/>
    <property type="match status" value="1"/>
</dbReference>
<feature type="domain" description="Rab-GAP TBC" evidence="3">
    <location>
        <begin position="264"/>
        <end position="511"/>
    </location>
</feature>
<comment type="similarity">
    <text evidence="1">Belongs to the Cyclase 1 superfamily.</text>
</comment>
<dbReference type="PANTHER" id="PTHR34861">
    <property type="match status" value="1"/>
</dbReference>
<dbReference type="GO" id="GO:0019441">
    <property type="term" value="P:L-tryptophan catabolic process to kynurenine"/>
    <property type="evidence" value="ECO:0007669"/>
    <property type="project" value="InterPro"/>
</dbReference>
<dbReference type="Gene3D" id="1.10.10.750">
    <property type="entry name" value="Ypt/Rab-GAP domain of gyp1p, domain 1"/>
    <property type="match status" value="1"/>
</dbReference>
<dbReference type="FunFam" id="1.10.8.270:FF:000037">
    <property type="entry name" value="TBC1 domain family member 22A"/>
    <property type="match status" value="1"/>
</dbReference>
<comment type="caution">
    <text evidence="4">The sequence shown here is derived from an EMBL/GenBank/DDBJ whole genome shotgun (WGS) entry which is preliminary data.</text>
</comment>
<protein>
    <submittedName>
        <fullName evidence="4">Tbc1 domain family member 22a</fullName>
        <ecNumber evidence="4">3.5.1.9</ecNumber>
    </submittedName>
</protein>
<gene>
    <name evidence="4" type="ORF">DDE83_004445</name>
</gene>
<dbReference type="EMBL" id="QGDH01000055">
    <property type="protein sequence ID" value="RAR11719.1"/>
    <property type="molecule type" value="Genomic_DNA"/>
</dbReference>
<dbReference type="GO" id="GO:0004061">
    <property type="term" value="F:arylformamidase activity"/>
    <property type="evidence" value="ECO:0007669"/>
    <property type="project" value="UniProtKB-EC"/>
</dbReference>
<feature type="compositionally biased region" description="Acidic residues" evidence="2">
    <location>
        <begin position="118"/>
        <end position="133"/>
    </location>
</feature>
<dbReference type="SMART" id="SM00164">
    <property type="entry name" value="TBC"/>
    <property type="match status" value="1"/>
</dbReference>
<feature type="region of interest" description="Disordered" evidence="2">
    <location>
        <begin position="112"/>
        <end position="167"/>
    </location>
</feature>
<sequence length="1029" mass="114385">MASKKQQQEMVQVGSCPSKPQGVSRSASPFWRTTSNTATSPQGKKVIGASYSHADILNFSSLSVSGSNSRPRTPPSATHSRESSTAPSRSSKTISPRPARATYSYFLNDTHQDWNHGDDDDADNMFEDDEDEFGLPSIANMRRKGRRKQPTKPKDPGGAISKESLGSTAWRAIDSGDIAEERGIPNYPTAKKIEGKILRPQYQEILRDPANSLHLIEHPPVAPNASAKQIEEHSARTTRINKFKRILQASTISLSDLRDSAWSGVPSEVRAMTWQILLGYLPTSSERRVATLERKRKEYLEGVRQAFDRGTSGSAGAMAGGAAYPSATRGRGRGLDEAIWHQISIDVPRTNPHLELYSYEATQRSLERILYVWAIRHPASGYVQGINDLVTPFWQVFLGAYISDPDIEFGMDPGQLPKPVLDAVEADSFWCLTKLLDGIQDNYIAHQPGIQRQVSSLRDLTTRIDDGLAKHLQNEGVEFIQFSFRWMNCLLMREISVKNTIRMWDTYLAEEDGFSSFHLYVCAAFLVKWSDQLRKMDFQEIMMFLQSLPTRQWTEKDIELLLSEAFIWQSLFKGSGAHLKNTGSRGTGQQNSECLALAFPTPSIRPGKPVSFPQSTSIGFSTESNRGQRLPRPSTPLYITLLCAPGYYVQQLAILSLLYYCHKASQFEVSGFNALLYCESKRHPELAMAPPARPPFTELPLDKNGPPGNAWGLYGANDELGALNMITPPVVKAAAQEIQTGDRVSLDWYLNLPSHPSFNRPAFSWKMMNKAHPDGTKRTVNDDHLDFNTQGSSQWDGFRHYGYQSAKRYYGGRSQHDIESAEVIGIDRVAHSGGITARGVILDYPRYLERKGNKEVNALEANSITADVLKDMLREAGVQARDGDLLLLRTGFTRDYAKLDEDERKALKNKPPTFLGVQSDKQSLQWIWESGFVAVASDAPSFEMAPLVGPHNAPGGIWANESWEQEMQGGGLLHQWLLGGWGVMIGEMFDLEALCEKSVELGRSTCFVSSVPLKVPGGVASPPNAVAIF</sequence>
<name>A0A364N4H0_STELY</name>
<dbReference type="InterPro" id="IPR035969">
    <property type="entry name" value="Rab-GAP_TBC_sf"/>
</dbReference>
<dbReference type="STRING" id="183478.A0A364N4H0"/>
<dbReference type="Gene3D" id="1.10.472.80">
    <property type="entry name" value="Ypt/Rab-GAP domain of gyp1p, domain 3"/>
    <property type="match status" value="1"/>
</dbReference>
<dbReference type="Pfam" id="PF00566">
    <property type="entry name" value="RabGAP-TBC"/>
    <property type="match status" value="1"/>
</dbReference>
<dbReference type="AlphaFoldDB" id="A0A364N4H0"/>
<feature type="region of interest" description="Disordered" evidence="2">
    <location>
        <begin position="1"/>
        <end position="45"/>
    </location>
</feature>
<dbReference type="PROSITE" id="PS50086">
    <property type="entry name" value="TBC_RABGAP"/>
    <property type="match status" value="1"/>
</dbReference>
<reference evidence="5" key="1">
    <citation type="submission" date="2018-05" db="EMBL/GenBank/DDBJ databases">
        <title>Draft genome sequence of Stemphylium lycopersici strain CIDEFI 213.</title>
        <authorList>
            <person name="Medina R."/>
            <person name="Franco M.E.E."/>
            <person name="Lucentini C.G."/>
            <person name="Saparrat M.C.N."/>
            <person name="Balatti P.A."/>
        </authorList>
    </citation>
    <scope>NUCLEOTIDE SEQUENCE [LARGE SCALE GENOMIC DNA]</scope>
    <source>
        <strain evidence="5">CIDEFI 213</strain>
    </source>
</reference>
<feature type="region of interest" description="Disordered" evidence="2">
    <location>
        <begin position="61"/>
        <end position="99"/>
    </location>
</feature>
<keyword evidence="5" id="KW-1185">Reference proteome</keyword>
<dbReference type="Gene3D" id="3.50.30.50">
    <property type="entry name" value="Putative cyclase"/>
    <property type="match status" value="1"/>
</dbReference>
<evidence type="ECO:0000313" key="5">
    <source>
        <dbReference type="Proteomes" id="UP000249619"/>
    </source>
</evidence>
<dbReference type="Pfam" id="PF04199">
    <property type="entry name" value="Cyclase"/>
    <property type="match status" value="1"/>
</dbReference>
<dbReference type="Proteomes" id="UP000249619">
    <property type="component" value="Unassembled WGS sequence"/>
</dbReference>
<dbReference type="PANTHER" id="PTHR34861:SF11">
    <property type="entry name" value="CYCLASE"/>
    <property type="match status" value="1"/>
</dbReference>
<evidence type="ECO:0000256" key="2">
    <source>
        <dbReference type="SAM" id="MobiDB-lite"/>
    </source>
</evidence>
<feature type="compositionally biased region" description="Polar residues" evidence="2">
    <location>
        <begin position="21"/>
        <end position="42"/>
    </location>
</feature>
<dbReference type="Gene3D" id="1.10.8.270">
    <property type="entry name" value="putative rabgap domain of human tbc1 domain family member 14 like domains"/>
    <property type="match status" value="1"/>
</dbReference>
<evidence type="ECO:0000259" key="3">
    <source>
        <dbReference type="PROSITE" id="PS50086"/>
    </source>
</evidence>
<dbReference type="EC" id="3.5.1.9" evidence="4"/>
<dbReference type="SUPFAM" id="SSF47923">
    <property type="entry name" value="Ypt/Rab-GAP domain of gyp1p"/>
    <property type="match status" value="2"/>
</dbReference>
<dbReference type="InterPro" id="IPR007325">
    <property type="entry name" value="KFase/CYL"/>
</dbReference>
<dbReference type="InterPro" id="IPR037175">
    <property type="entry name" value="KFase_sf"/>
</dbReference>
<accession>A0A364N4H0</accession>